<reference evidence="2 3" key="1">
    <citation type="submission" date="2020-03" db="EMBL/GenBank/DDBJ databases">
        <title>Whole genome shotgun sequence of Phytohabitans flavus NBRC 107702.</title>
        <authorList>
            <person name="Komaki H."/>
            <person name="Tamura T."/>
        </authorList>
    </citation>
    <scope>NUCLEOTIDE SEQUENCE [LARGE SCALE GENOMIC DNA]</scope>
    <source>
        <strain evidence="2 3">NBRC 107702</strain>
    </source>
</reference>
<name>A0A6F8XX61_9ACTN</name>
<dbReference type="KEGG" id="pfla:Pflav_048360"/>
<keyword evidence="3" id="KW-1185">Reference proteome</keyword>
<accession>A0A6F8XX61</accession>
<gene>
    <name evidence="2" type="ORF">Pflav_048360</name>
</gene>
<protein>
    <submittedName>
        <fullName evidence="2">Uncharacterized protein</fullName>
    </submittedName>
</protein>
<feature type="compositionally biased region" description="Basic and acidic residues" evidence="1">
    <location>
        <begin position="28"/>
        <end position="38"/>
    </location>
</feature>
<feature type="region of interest" description="Disordered" evidence="1">
    <location>
        <begin position="28"/>
        <end position="48"/>
    </location>
</feature>
<sequence length="48" mass="5432">MSITYTATLPVRDQTVFYLSGLLHAERARRGTRTERRARGVRAGRAGR</sequence>
<organism evidence="2 3">
    <name type="scientific">Phytohabitans flavus</name>
    <dbReference type="NCBI Taxonomy" id="1076124"/>
    <lineage>
        <taxon>Bacteria</taxon>
        <taxon>Bacillati</taxon>
        <taxon>Actinomycetota</taxon>
        <taxon>Actinomycetes</taxon>
        <taxon>Micromonosporales</taxon>
        <taxon>Micromonosporaceae</taxon>
    </lineage>
</organism>
<dbReference type="AlphaFoldDB" id="A0A6F8XX61"/>
<reference evidence="2 3" key="2">
    <citation type="submission" date="2020-03" db="EMBL/GenBank/DDBJ databases">
        <authorList>
            <person name="Ichikawa N."/>
            <person name="Kimura A."/>
            <person name="Kitahashi Y."/>
            <person name="Uohara A."/>
        </authorList>
    </citation>
    <scope>NUCLEOTIDE SEQUENCE [LARGE SCALE GENOMIC DNA]</scope>
    <source>
        <strain evidence="2 3">NBRC 107702</strain>
    </source>
</reference>
<proteinExistence type="predicted"/>
<feature type="compositionally biased region" description="Basic residues" evidence="1">
    <location>
        <begin position="39"/>
        <end position="48"/>
    </location>
</feature>
<dbReference type="Proteomes" id="UP000502508">
    <property type="component" value="Chromosome"/>
</dbReference>
<evidence type="ECO:0000313" key="2">
    <source>
        <dbReference type="EMBL" id="BCB78426.1"/>
    </source>
</evidence>
<evidence type="ECO:0000313" key="3">
    <source>
        <dbReference type="Proteomes" id="UP000502508"/>
    </source>
</evidence>
<evidence type="ECO:0000256" key="1">
    <source>
        <dbReference type="SAM" id="MobiDB-lite"/>
    </source>
</evidence>
<dbReference type="EMBL" id="AP022870">
    <property type="protein sequence ID" value="BCB78426.1"/>
    <property type="molecule type" value="Genomic_DNA"/>
</dbReference>